<dbReference type="RefSeq" id="WP_009343423.1">
    <property type="nucleotide sequence ID" value="NZ_NBYN01000042.1"/>
</dbReference>
<comment type="caution">
    <text evidence="2">The sequence shown here is derived from an EMBL/GenBank/DDBJ whole genome shotgun (WGS) entry which is preliminary data.</text>
</comment>
<reference evidence="3" key="1">
    <citation type="submission" date="2017-04" db="EMBL/GenBank/DDBJ databases">
        <authorList>
            <person name="Abreu V.A."/>
            <person name="Popin R.V."/>
            <person name="Rigonato J."/>
            <person name="Andreote A.P."/>
            <person name="Schaker P.C."/>
            <person name="Hoff-Risseti C."/>
            <person name="Alvarenga D.O."/>
            <person name="Varani A.M."/>
            <person name="Fiore M.F."/>
        </authorList>
    </citation>
    <scope>NUCLEOTIDE SEQUENCE [LARGE SCALE GENOMIC DNA]</scope>
    <source>
        <strain evidence="3">CENA303</strain>
    </source>
</reference>
<dbReference type="InterPro" id="IPR008523">
    <property type="entry name" value="DUF805"/>
</dbReference>
<organism evidence="2 3">
    <name type="scientific">Cylindrospermopsis raciborskii CENA303</name>
    <dbReference type="NCBI Taxonomy" id="1170769"/>
    <lineage>
        <taxon>Bacteria</taxon>
        <taxon>Bacillati</taxon>
        <taxon>Cyanobacteriota</taxon>
        <taxon>Cyanophyceae</taxon>
        <taxon>Nostocales</taxon>
        <taxon>Aphanizomenonaceae</taxon>
        <taxon>Cylindrospermopsis</taxon>
    </lineage>
</organism>
<proteinExistence type="predicted"/>
<evidence type="ECO:0000313" key="2">
    <source>
        <dbReference type="EMBL" id="OSO90950.1"/>
    </source>
</evidence>
<dbReference type="GO" id="GO:0005886">
    <property type="term" value="C:plasma membrane"/>
    <property type="evidence" value="ECO:0007669"/>
    <property type="project" value="TreeGrafter"/>
</dbReference>
<keyword evidence="1" id="KW-0812">Transmembrane</keyword>
<protein>
    <submittedName>
        <fullName evidence="2">DUF805 domain-containing protein</fullName>
    </submittedName>
</protein>
<gene>
    <name evidence="2" type="ORF">B7O87_09135</name>
</gene>
<dbReference type="Proteomes" id="UP000192997">
    <property type="component" value="Unassembled WGS sequence"/>
</dbReference>
<name>A0A1X4G7G1_9CYAN</name>
<sequence length="100" mass="11409">MPLIEAYVSAWQRSFEYGGRSNRADFWWFVLANIIVSLIVGLISSRIQTVYAIATILPSIPLSVRRLRDIGKSWLWLFIGLIPIVGSIWLIVLYCQPSVI</sequence>
<keyword evidence="1" id="KW-1133">Transmembrane helix</keyword>
<evidence type="ECO:0000256" key="1">
    <source>
        <dbReference type="SAM" id="Phobius"/>
    </source>
</evidence>
<accession>A0A1X4G7G1</accession>
<keyword evidence="1" id="KW-0472">Membrane</keyword>
<dbReference type="PANTHER" id="PTHR34980:SF2">
    <property type="entry name" value="INNER MEMBRANE PROTEIN YHAH-RELATED"/>
    <property type="match status" value="1"/>
</dbReference>
<feature type="transmembrane region" description="Helical" evidence="1">
    <location>
        <begin position="26"/>
        <end position="43"/>
    </location>
</feature>
<evidence type="ECO:0000313" key="3">
    <source>
        <dbReference type="Proteomes" id="UP000192997"/>
    </source>
</evidence>
<dbReference type="PANTHER" id="PTHR34980">
    <property type="entry name" value="INNER MEMBRANE PROTEIN-RELATED-RELATED"/>
    <property type="match status" value="1"/>
</dbReference>
<dbReference type="Pfam" id="PF05656">
    <property type="entry name" value="DUF805"/>
    <property type="match status" value="1"/>
</dbReference>
<dbReference type="EMBL" id="NBYN01000042">
    <property type="protein sequence ID" value="OSO90950.1"/>
    <property type="molecule type" value="Genomic_DNA"/>
</dbReference>
<dbReference type="AlphaFoldDB" id="A0A1X4G7G1"/>
<feature type="transmembrane region" description="Helical" evidence="1">
    <location>
        <begin position="74"/>
        <end position="95"/>
    </location>
</feature>